<dbReference type="InterPro" id="IPR013788">
    <property type="entry name" value="Hemocyanin/hexamerin"/>
</dbReference>
<evidence type="ECO:0000256" key="3">
    <source>
        <dbReference type="SAM" id="MobiDB-lite"/>
    </source>
</evidence>
<dbReference type="Pfam" id="PF00372">
    <property type="entry name" value="Hemocyanin_M"/>
    <property type="match status" value="1"/>
</dbReference>
<name>A0A1E1WQI9_PECGO</name>
<accession>A0A1E1WQI9</accession>
<dbReference type="GO" id="GO:0045735">
    <property type="term" value="F:nutrient reservoir activity"/>
    <property type="evidence" value="ECO:0007669"/>
    <property type="project" value="UniProtKB-KW"/>
</dbReference>
<protein>
    <recommendedName>
        <fullName evidence="9">Arylphorin subunit alpha</fullName>
    </recommendedName>
</protein>
<comment type="similarity">
    <text evidence="2">Belongs to the hemocyanin family.</text>
</comment>
<dbReference type="PANTHER" id="PTHR11511">
    <property type="entry name" value="LARVAL STORAGE PROTEIN/PHENOLOXIDASE"/>
    <property type="match status" value="1"/>
</dbReference>
<dbReference type="InterPro" id="IPR005203">
    <property type="entry name" value="Hemocyanin_C"/>
</dbReference>
<keyword evidence="1" id="KW-0758">Storage protein</keyword>
<evidence type="ECO:0000256" key="2">
    <source>
        <dbReference type="ARBA" id="ARBA00038082"/>
    </source>
</evidence>
<dbReference type="PRINTS" id="PR00187">
    <property type="entry name" value="HAEMOCYANIN"/>
</dbReference>
<keyword evidence="4" id="KW-0812">Transmembrane</keyword>
<dbReference type="SUPFAM" id="SSF81296">
    <property type="entry name" value="E set domains"/>
    <property type="match status" value="1"/>
</dbReference>
<dbReference type="PANTHER" id="PTHR11511:SF5">
    <property type="entry name" value="FAT-BODY PROTEIN 1-RELATED"/>
    <property type="match status" value="1"/>
</dbReference>
<gene>
    <name evidence="8" type="ORF">g.5759</name>
</gene>
<dbReference type="EMBL" id="GDQN01001784">
    <property type="protein sequence ID" value="JAT89270.1"/>
    <property type="molecule type" value="Transcribed_RNA"/>
</dbReference>
<dbReference type="InterPro" id="IPR008922">
    <property type="entry name" value="Di-copper_centre_dom_sf"/>
</dbReference>
<proteinExistence type="inferred from homology"/>
<keyword evidence="4" id="KW-1133">Transmembrane helix</keyword>
<dbReference type="InterPro" id="IPR037020">
    <property type="entry name" value="Hemocyanin_C_sf"/>
</dbReference>
<evidence type="ECO:0008006" key="9">
    <source>
        <dbReference type="Google" id="ProtNLM"/>
    </source>
</evidence>
<feature type="domain" description="Hemocyanin middle" evidence="5">
    <location>
        <begin position="176"/>
        <end position="423"/>
    </location>
</feature>
<dbReference type="SUPFAM" id="SSF48050">
    <property type="entry name" value="Hemocyanin, N-terminal domain"/>
    <property type="match status" value="1"/>
</dbReference>
<feature type="transmembrane region" description="Helical" evidence="4">
    <location>
        <begin position="16"/>
        <end position="33"/>
    </location>
</feature>
<feature type="domain" description="Hemocyanin N-terminal" evidence="6">
    <location>
        <begin position="51"/>
        <end position="170"/>
    </location>
</feature>
<dbReference type="Pfam" id="PF03722">
    <property type="entry name" value="Hemocyanin_N"/>
    <property type="match status" value="1"/>
</dbReference>
<organism evidence="8">
    <name type="scientific">Pectinophora gossypiella</name>
    <name type="common">Cotton pink bollworm</name>
    <name type="synonym">Depressaria gossypiella</name>
    <dbReference type="NCBI Taxonomy" id="13191"/>
    <lineage>
        <taxon>Eukaryota</taxon>
        <taxon>Metazoa</taxon>
        <taxon>Ecdysozoa</taxon>
        <taxon>Arthropoda</taxon>
        <taxon>Hexapoda</taxon>
        <taxon>Insecta</taxon>
        <taxon>Pterygota</taxon>
        <taxon>Neoptera</taxon>
        <taxon>Endopterygota</taxon>
        <taxon>Lepidoptera</taxon>
        <taxon>Glossata</taxon>
        <taxon>Ditrysia</taxon>
        <taxon>Gelechioidea</taxon>
        <taxon>Gelechiidae</taxon>
        <taxon>Apatetrinae</taxon>
        <taxon>Pectinophora</taxon>
    </lineage>
</organism>
<dbReference type="Gene3D" id="2.60.40.1520">
    <property type="entry name" value="Hemocyanin, C-terminal domain"/>
    <property type="match status" value="1"/>
</dbReference>
<dbReference type="InterPro" id="IPR036697">
    <property type="entry name" value="Hemocyanin_N_sf"/>
</dbReference>
<feature type="compositionally biased region" description="Basic and acidic residues" evidence="3">
    <location>
        <begin position="724"/>
        <end position="739"/>
    </location>
</feature>
<dbReference type="GO" id="GO:0005615">
    <property type="term" value="C:extracellular space"/>
    <property type="evidence" value="ECO:0007669"/>
    <property type="project" value="UniProtKB-ARBA"/>
</dbReference>
<dbReference type="AlphaFoldDB" id="A0A1E1WQI9"/>
<dbReference type="InterPro" id="IPR000896">
    <property type="entry name" value="Hemocyanin/hexamerin_mid_dom"/>
</dbReference>
<evidence type="ECO:0000259" key="7">
    <source>
        <dbReference type="Pfam" id="PF03723"/>
    </source>
</evidence>
<keyword evidence="4" id="KW-0472">Membrane</keyword>
<sequence>NVCEDSTSILDKMKTITVFVLAVAIAGSSAFLIKVPTAPTEINKGPTGWVHLQKLILPLFENVCEDSTDPVIVRLAQNFTLVATSAAFVKPEVIENFKTLQTKGLLQKGEIFTNYDPNHINELKIIYEVLYYAKNFDTFLTAASWARQNVNCGLFVNAIYLALLNRRDTEKLSVPAPYELIPNYFIQKDVIIKASALLSGEEVILSDTVRDEGNSYVLDANYTADFVDNDDESKLAYFHEDIGLNTYYFLQKLRKSFWFNTTPTTDSRYGEYLYHMMKQLVARYGMERYANGLPEVESVINWDTFSVAPYDPLLIYSNGNEFGHRISPLDTTGFENLQFLETIENNIATVVTHMKDTGYNKTEILNHVMSILVTEERSFETVLRSYVGKDNLFTKSQPSVLDHYMTSLRDPIFWTLNQKIVDLVDNALKMFPTYTRNELYFPGVEILNVDVKKMMTNFDYFQFDVTDALKTASTNTAFQVKIGQPRLNHKPFVVKVNISSLVTQKGLVKIYLGPKIAPGDLALKKNLFMLLDNFECNLKIGTNVITRSSEEMANLSNDFTSLKTFRKNVEDAEFGLNSLPLEDIESLTGFPSRLILPKGTPEGLPLQIFVFVAPFIKTTISGLFASPNVEFNSAVMSPGYPLDLDITESQLFDLPNVIVKDVLITHKGDKVSNFGGTGGTKKWQTKSDYAANRKEPFDYSSKKGQYGKKEGNFDYSAKKGQYGKKNDYPSTKDDSKDTDIVTNTNDNGDINSDVIIKDLNEYAGENVIDDKTIRKVELEKDNDDVFTEKPVKQQEGSQLVDDDISDNYYAKLYSFLTTAKKTFSIRLHY</sequence>
<evidence type="ECO:0000256" key="4">
    <source>
        <dbReference type="SAM" id="Phobius"/>
    </source>
</evidence>
<feature type="non-terminal residue" evidence="8">
    <location>
        <position position="1"/>
    </location>
</feature>
<dbReference type="Gene3D" id="1.10.1280.10">
    <property type="entry name" value="Di-copper center containing domain from catechol oxidase"/>
    <property type="match status" value="1"/>
</dbReference>
<dbReference type="OrthoDB" id="7419495at2759"/>
<feature type="region of interest" description="Disordered" evidence="3">
    <location>
        <begin position="717"/>
        <end position="744"/>
    </location>
</feature>
<evidence type="ECO:0000256" key="1">
    <source>
        <dbReference type="ARBA" id="ARBA00022761"/>
    </source>
</evidence>
<evidence type="ECO:0000313" key="8">
    <source>
        <dbReference type="EMBL" id="JAT89270.1"/>
    </source>
</evidence>
<dbReference type="InterPro" id="IPR005204">
    <property type="entry name" value="Hemocyanin_N"/>
</dbReference>
<evidence type="ECO:0000259" key="6">
    <source>
        <dbReference type="Pfam" id="PF03722"/>
    </source>
</evidence>
<dbReference type="InterPro" id="IPR014756">
    <property type="entry name" value="Ig_E-set"/>
</dbReference>
<dbReference type="PROSITE" id="PS00210">
    <property type="entry name" value="HEMOCYANIN_2"/>
    <property type="match status" value="1"/>
</dbReference>
<evidence type="ECO:0000259" key="5">
    <source>
        <dbReference type="Pfam" id="PF00372"/>
    </source>
</evidence>
<dbReference type="Gene3D" id="1.20.1370.10">
    <property type="entry name" value="Hemocyanin, N-terminal domain"/>
    <property type="match status" value="1"/>
</dbReference>
<feature type="domain" description="Hemocyanin C-terminal" evidence="7">
    <location>
        <begin position="434"/>
        <end position="666"/>
    </location>
</feature>
<dbReference type="SUPFAM" id="SSF48056">
    <property type="entry name" value="Di-copper centre-containing domain"/>
    <property type="match status" value="1"/>
</dbReference>
<dbReference type="Pfam" id="PF03723">
    <property type="entry name" value="Hemocyanin_C"/>
    <property type="match status" value="1"/>
</dbReference>
<reference evidence="8" key="1">
    <citation type="submission" date="2015-09" db="EMBL/GenBank/DDBJ databases">
        <title>De novo assembly of Pectinophora gossypiella (Pink Bollworm) gut transcriptome.</title>
        <authorList>
            <person name="Tassone E.E."/>
        </authorList>
    </citation>
    <scope>NUCLEOTIDE SEQUENCE</scope>
</reference>